<accession>A0ABT9Z435</accession>
<keyword evidence="1" id="KW-1133">Transmembrane helix</keyword>
<organism evidence="2 3">
    <name type="scientific">Metabacillus niabensis</name>
    <dbReference type="NCBI Taxonomy" id="324854"/>
    <lineage>
        <taxon>Bacteria</taxon>
        <taxon>Bacillati</taxon>
        <taxon>Bacillota</taxon>
        <taxon>Bacilli</taxon>
        <taxon>Bacillales</taxon>
        <taxon>Bacillaceae</taxon>
        <taxon>Metabacillus</taxon>
    </lineage>
</organism>
<protein>
    <submittedName>
        <fullName evidence="2">Uncharacterized protein</fullName>
    </submittedName>
</protein>
<name>A0ABT9Z435_9BACI</name>
<gene>
    <name evidence="2" type="ORF">J2S02_003368</name>
</gene>
<evidence type="ECO:0000313" key="3">
    <source>
        <dbReference type="Proteomes" id="UP001232245"/>
    </source>
</evidence>
<sequence>MKLCSSIYCYHLILWSSYSFVSWLSKKDSLISKTILLTIFFYLAYLIAFTLIKSKRDAIVITLVSLSIFMLCLQIILHLFIK</sequence>
<comment type="caution">
    <text evidence="2">The sequence shown here is derived from an EMBL/GenBank/DDBJ whole genome shotgun (WGS) entry which is preliminary data.</text>
</comment>
<feature type="transmembrane region" description="Helical" evidence="1">
    <location>
        <begin position="7"/>
        <end position="24"/>
    </location>
</feature>
<dbReference type="EMBL" id="JAUSTZ010000007">
    <property type="protein sequence ID" value="MDQ0227023.1"/>
    <property type="molecule type" value="Genomic_DNA"/>
</dbReference>
<evidence type="ECO:0000256" key="1">
    <source>
        <dbReference type="SAM" id="Phobius"/>
    </source>
</evidence>
<evidence type="ECO:0000313" key="2">
    <source>
        <dbReference type="EMBL" id="MDQ0227023.1"/>
    </source>
</evidence>
<feature type="transmembrane region" description="Helical" evidence="1">
    <location>
        <begin position="59"/>
        <end position="81"/>
    </location>
</feature>
<feature type="transmembrane region" description="Helical" evidence="1">
    <location>
        <begin position="30"/>
        <end position="52"/>
    </location>
</feature>
<keyword evidence="1" id="KW-0472">Membrane</keyword>
<dbReference type="Proteomes" id="UP001232245">
    <property type="component" value="Unassembled WGS sequence"/>
</dbReference>
<keyword evidence="3" id="KW-1185">Reference proteome</keyword>
<proteinExistence type="predicted"/>
<reference evidence="2 3" key="1">
    <citation type="submission" date="2023-07" db="EMBL/GenBank/DDBJ databases">
        <title>Genomic Encyclopedia of Type Strains, Phase IV (KMG-IV): sequencing the most valuable type-strain genomes for metagenomic binning, comparative biology and taxonomic classification.</title>
        <authorList>
            <person name="Goeker M."/>
        </authorList>
    </citation>
    <scope>NUCLEOTIDE SEQUENCE [LARGE SCALE GENOMIC DNA]</scope>
    <source>
        <strain evidence="2 3">DSM 17723</strain>
    </source>
</reference>
<keyword evidence="1" id="KW-0812">Transmembrane</keyword>